<feature type="region of interest" description="Disordered" evidence="1">
    <location>
        <begin position="34"/>
        <end position="91"/>
    </location>
</feature>
<dbReference type="AlphaFoldDB" id="A0AAD6S8H6"/>
<name>A0AAD6S8H6_9AGAR</name>
<protein>
    <submittedName>
        <fullName evidence="2">Uncharacterized protein</fullName>
    </submittedName>
</protein>
<sequence>MSSSAELVTQFELLEMKKVEQRIKTRQRMARLRARLKESTSEEQEAAKERARLARARYRDSHREKLREHARDSRAKQFVHKHGEEAYEVKQEKSRLRQLEENMRIRRAVRPRVPKGQGQKLCRPVRDSER</sequence>
<organism evidence="2 3">
    <name type="scientific">Mycena alexandri</name>
    <dbReference type="NCBI Taxonomy" id="1745969"/>
    <lineage>
        <taxon>Eukaryota</taxon>
        <taxon>Fungi</taxon>
        <taxon>Dikarya</taxon>
        <taxon>Basidiomycota</taxon>
        <taxon>Agaricomycotina</taxon>
        <taxon>Agaricomycetes</taxon>
        <taxon>Agaricomycetidae</taxon>
        <taxon>Agaricales</taxon>
        <taxon>Marasmiineae</taxon>
        <taxon>Mycenaceae</taxon>
        <taxon>Mycena</taxon>
    </lineage>
</organism>
<evidence type="ECO:0000313" key="3">
    <source>
        <dbReference type="Proteomes" id="UP001218188"/>
    </source>
</evidence>
<accession>A0AAD6S8H6</accession>
<feature type="compositionally biased region" description="Basic and acidic residues" evidence="1">
    <location>
        <begin position="35"/>
        <end position="91"/>
    </location>
</feature>
<dbReference type="EMBL" id="JARJCM010000201">
    <property type="protein sequence ID" value="KAJ7022829.1"/>
    <property type="molecule type" value="Genomic_DNA"/>
</dbReference>
<feature type="region of interest" description="Disordered" evidence="1">
    <location>
        <begin position="108"/>
        <end position="130"/>
    </location>
</feature>
<evidence type="ECO:0000256" key="1">
    <source>
        <dbReference type="SAM" id="MobiDB-lite"/>
    </source>
</evidence>
<gene>
    <name evidence="2" type="ORF">C8F04DRAFT_1272127</name>
</gene>
<evidence type="ECO:0000313" key="2">
    <source>
        <dbReference type="EMBL" id="KAJ7022829.1"/>
    </source>
</evidence>
<proteinExistence type="predicted"/>
<comment type="caution">
    <text evidence="2">The sequence shown here is derived from an EMBL/GenBank/DDBJ whole genome shotgun (WGS) entry which is preliminary data.</text>
</comment>
<keyword evidence="3" id="KW-1185">Reference proteome</keyword>
<reference evidence="2" key="1">
    <citation type="submission" date="2023-03" db="EMBL/GenBank/DDBJ databases">
        <title>Massive genome expansion in bonnet fungi (Mycena s.s.) driven by repeated elements and novel gene families across ecological guilds.</title>
        <authorList>
            <consortium name="Lawrence Berkeley National Laboratory"/>
            <person name="Harder C.B."/>
            <person name="Miyauchi S."/>
            <person name="Viragh M."/>
            <person name="Kuo A."/>
            <person name="Thoen E."/>
            <person name="Andreopoulos B."/>
            <person name="Lu D."/>
            <person name="Skrede I."/>
            <person name="Drula E."/>
            <person name="Henrissat B."/>
            <person name="Morin E."/>
            <person name="Kohler A."/>
            <person name="Barry K."/>
            <person name="LaButti K."/>
            <person name="Morin E."/>
            <person name="Salamov A."/>
            <person name="Lipzen A."/>
            <person name="Mereny Z."/>
            <person name="Hegedus B."/>
            <person name="Baldrian P."/>
            <person name="Stursova M."/>
            <person name="Weitz H."/>
            <person name="Taylor A."/>
            <person name="Grigoriev I.V."/>
            <person name="Nagy L.G."/>
            <person name="Martin F."/>
            <person name="Kauserud H."/>
        </authorList>
    </citation>
    <scope>NUCLEOTIDE SEQUENCE</scope>
    <source>
        <strain evidence="2">CBHHK200</strain>
    </source>
</reference>
<dbReference type="Proteomes" id="UP001218188">
    <property type="component" value="Unassembled WGS sequence"/>
</dbReference>